<evidence type="ECO:0000313" key="2">
    <source>
        <dbReference type="Proteomes" id="UP000614460"/>
    </source>
</evidence>
<accession>A0A8H9G4Q8</accession>
<evidence type="ECO:0000313" key="1">
    <source>
        <dbReference type="EMBL" id="GGE33767.1"/>
    </source>
</evidence>
<comment type="caution">
    <text evidence="1">The sequence shown here is derived from an EMBL/GenBank/DDBJ whole genome shotgun (WGS) entry which is preliminary data.</text>
</comment>
<keyword evidence="2" id="KW-1185">Reference proteome</keyword>
<dbReference type="Proteomes" id="UP000614460">
    <property type="component" value="Unassembled WGS sequence"/>
</dbReference>
<proteinExistence type="predicted"/>
<dbReference type="SUPFAM" id="SSF75005">
    <property type="entry name" value="Arabinanase/levansucrase/invertase"/>
    <property type="match status" value="1"/>
</dbReference>
<organism evidence="1 2">
    <name type="scientific">Sphingobacterium cellulitidis</name>
    <dbReference type="NCBI Taxonomy" id="1768011"/>
    <lineage>
        <taxon>Bacteria</taxon>
        <taxon>Pseudomonadati</taxon>
        <taxon>Bacteroidota</taxon>
        <taxon>Sphingobacteriia</taxon>
        <taxon>Sphingobacteriales</taxon>
        <taxon>Sphingobacteriaceae</taxon>
        <taxon>Sphingobacterium</taxon>
    </lineage>
</organism>
<dbReference type="CDD" id="cd08994">
    <property type="entry name" value="GH43_62_32_68_117_130-like"/>
    <property type="match status" value="1"/>
</dbReference>
<dbReference type="Gene3D" id="2.115.10.20">
    <property type="entry name" value="Glycosyl hydrolase domain, family 43"/>
    <property type="match status" value="1"/>
</dbReference>
<dbReference type="EMBL" id="BMKM01000015">
    <property type="protein sequence ID" value="GGE33767.1"/>
    <property type="molecule type" value="Genomic_DNA"/>
</dbReference>
<protein>
    <submittedName>
        <fullName evidence="1">Uncharacterized protein</fullName>
    </submittedName>
</protein>
<sequence>MQFNGFSQVKEREIPKEWEKLVEGGRFRDLFLPMEGSKKQKVGNWGADAVKNRFVDNGIEDNTNSYWGGNIKFADGKYHLFVCGWPESSSKGHMAWPGSIVYHTVSKDIHGPYKIVDTIGKGHNPEIFQAKDGSYILYVIDGSYRSKSLNGPWVYEKLSFDKRDRPIIEGLSNLTFAKREDGSQLMVCRGGGIWFSETGGSSYQQVSNQRVYPPVEGEFEDPVVWKDHIQYHLIVNDWLGRIAFYLRSPDGINWVTDPGQAYTVGIAKHKDGTSEDWFKYERIKIFQDDLGRAISANFAVIDTIKWEDKPNDKYSSKNIVIPLRKPLLLEYLNTGLPQDNEEIRILVKSEKGFNAAKDLDLASIRFGANDAVNYGAGSKILRTEKTKGGLILIFDSKGHQLKQDEFAPKLLGKNKKGGLVFGYTRVPWAQYEKGILSARKPIIKSENAQSHAQIILENFGTRASKAATVQLFQVKEGKRKLLGESKFDSIQPYAKREVEIKLNDYESSNDFILVIDEPESKINEWSFKLND</sequence>
<name>A0A8H9G4Q8_9SPHI</name>
<dbReference type="InterPro" id="IPR023296">
    <property type="entry name" value="Glyco_hydro_beta-prop_sf"/>
</dbReference>
<reference evidence="1" key="1">
    <citation type="journal article" date="2014" name="Int. J. Syst. Evol. Microbiol.">
        <title>Complete genome sequence of Corynebacterium casei LMG S-19264T (=DSM 44701T), isolated from a smear-ripened cheese.</title>
        <authorList>
            <consortium name="US DOE Joint Genome Institute (JGI-PGF)"/>
            <person name="Walter F."/>
            <person name="Albersmeier A."/>
            <person name="Kalinowski J."/>
            <person name="Ruckert C."/>
        </authorList>
    </citation>
    <scope>NUCLEOTIDE SEQUENCE</scope>
    <source>
        <strain evidence="1">CGMCC 1.15966</strain>
    </source>
</reference>
<dbReference type="AlphaFoldDB" id="A0A8H9G4Q8"/>
<reference evidence="1" key="2">
    <citation type="submission" date="2020-09" db="EMBL/GenBank/DDBJ databases">
        <authorList>
            <person name="Sun Q."/>
            <person name="Zhou Y."/>
        </authorList>
    </citation>
    <scope>NUCLEOTIDE SEQUENCE</scope>
    <source>
        <strain evidence="1">CGMCC 1.15966</strain>
    </source>
</reference>
<gene>
    <name evidence="1" type="ORF">GCM10011516_34280</name>
</gene>